<gene>
    <name evidence="2" type="primary">Ocrl</name>
    <name evidence="2" type="ORF">SNAT2548_LOCUS18838</name>
</gene>
<reference evidence="2" key="1">
    <citation type="submission" date="2021-02" db="EMBL/GenBank/DDBJ databases">
        <authorList>
            <person name="Dougan E. K."/>
            <person name="Rhodes N."/>
            <person name="Thang M."/>
            <person name="Chan C."/>
        </authorList>
    </citation>
    <scope>NUCLEOTIDE SEQUENCE</scope>
</reference>
<dbReference type="EMBL" id="CAJNDS010002156">
    <property type="protein sequence ID" value="CAE7354883.1"/>
    <property type="molecule type" value="Genomic_DNA"/>
</dbReference>
<dbReference type="Proteomes" id="UP000604046">
    <property type="component" value="Unassembled WGS sequence"/>
</dbReference>
<dbReference type="SUPFAM" id="SSF56219">
    <property type="entry name" value="DNase I-like"/>
    <property type="match status" value="1"/>
</dbReference>
<dbReference type="InterPro" id="IPR000300">
    <property type="entry name" value="IPPc"/>
</dbReference>
<evidence type="ECO:0000313" key="2">
    <source>
        <dbReference type="EMBL" id="CAE7354883.1"/>
    </source>
</evidence>
<dbReference type="GO" id="GO:0046856">
    <property type="term" value="P:phosphatidylinositol dephosphorylation"/>
    <property type="evidence" value="ECO:0007669"/>
    <property type="project" value="InterPro"/>
</dbReference>
<evidence type="ECO:0000313" key="3">
    <source>
        <dbReference type="Proteomes" id="UP000604046"/>
    </source>
</evidence>
<dbReference type="GO" id="GO:0004439">
    <property type="term" value="F:phosphatidylinositol-4,5-bisphosphate 5-phosphatase activity"/>
    <property type="evidence" value="ECO:0007669"/>
    <property type="project" value="TreeGrafter"/>
</dbReference>
<dbReference type="InterPro" id="IPR036691">
    <property type="entry name" value="Endo/exonu/phosph_ase_sf"/>
</dbReference>
<dbReference type="PANTHER" id="PTHR11200:SF275">
    <property type="entry name" value="LD06095P"/>
    <property type="match status" value="1"/>
</dbReference>
<organism evidence="2 3">
    <name type="scientific">Symbiodinium natans</name>
    <dbReference type="NCBI Taxonomy" id="878477"/>
    <lineage>
        <taxon>Eukaryota</taxon>
        <taxon>Sar</taxon>
        <taxon>Alveolata</taxon>
        <taxon>Dinophyceae</taxon>
        <taxon>Suessiales</taxon>
        <taxon>Symbiodiniaceae</taxon>
        <taxon>Symbiodinium</taxon>
    </lineage>
</organism>
<keyword evidence="3" id="KW-1185">Reference proteome</keyword>
<dbReference type="SMART" id="SM00128">
    <property type="entry name" value="IPPc"/>
    <property type="match status" value="1"/>
</dbReference>
<protein>
    <submittedName>
        <fullName evidence="2">Ocrl protein</fullName>
    </submittedName>
</protein>
<proteinExistence type="predicted"/>
<dbReference type="InterPro" id="IPR046985">
    <property type="entry name" value="IP5"/>
</dbReference>
<comment type="caution">
    <text evidence="2">The sequence shown here is derived from an EMBL/GenBank/DDBJ whole genome shotgun (WGS) entry which is preliminary data.</text>
</comment>
<dbReference type="AlphaFoldDB" id="A0A812Q2E5"/>
<feature type="domain" description="Inositol polyphosphate-related phosphatase" evidence="1">
    <location>
        <begin position="235"/>
        <end position="579"/>
    </location>
</feature>
<evidence type="ECO:0000259" key="1">
    <source>
        <dbReference type="SMART" id="SM00128"/>
    </source>
</evidence>
<dbReference type="OrthoDB" id="405996at2759"/>
<dbReference type="Gene3D" id="3.60.10.10">
    <property type="entry name" value="Endonuclease/exonuclease/phosphatase"/>
    <property type="match status" value="1"/>
</dbReference>
<sequence>MDLFSTCGFVPAQLSTHFVQPSEELLGFAEASAVVDVFENEVVTRAALYALLVRNRFRPTESAVFVLGHGDCGDCCGTRELVLAIPLCRNILVEPCRFPPSMHPQSDGQVFLILDGLSEDSHIQTFAGTPPRLSRLTPEAFSGRLKDLHGTAHSHRYDFPSKDTNHDWIYSYGADRLPMAVQKASRPMWQRKKPEKMASLIFQDTHLRMLIEPQISWRNIQPFLKERQTDFSEEMRRSILTVTFNGAAHMPTVHDIDHFFEGVDVMPDMLFVALQETCPLALAMDVTEISSTQYHAAWSSSVTAAVERRGSYRLLANHAMVGLQLLFYVVEDLVPQISQTCWGTARCGTLGAGNKGAVAFGLVMGSTSFCFVNVHLAAGESISSSQERAQDFDYIIQTLRLTSDTRVSSGVSGSNSLLRADVQDARNIFEHDLVVWAGDLNMRLWRDERMTEVMHRDQVLSMLQQHQTASLLEFDELNRRRLASGSIAAFEEAVIHFHPSYKFCAKPWPNKAGNEGAAQVPEAAYDEKRSPAWCDRIMWRARRKVRQEGSPRYERLESPTFSDHRPVRLCMQICIFEMSLDDLRRVCAEFELKRSASHLRLLRSGSSLRDDAVEEAEVFLTKAAL</sequence>
<accession>A0A812Q2E5</accession>
<dbReference type="PANTHER" id="PTHR11200">
    <property type="entry name" value="INOSITOL 5-PHOSPHATASE"/>
    <property type="match status" value="1"/>
</dbReference>
<name>A0A812Q2E5_9DINO</name>
<dbReference type="Pfam" id="PF22669">
    <property type="entry name" value="Exo_endo_phos2"/>
    <property type="match status" value="1"/>
</dbReference>